<accession>A0ABV3ZQH9</accession>
<feature type="chain" id="PRO_5047223077" evidence="1">
    <location>
        <begin position="24"/>
        <end position="127"/>
    </location>
</feature>
<keyword evidence="1" id="KW-0732">Signal</keyword>
<dbReference type="InterPro" id="IPR035242">
    <property type="entry name" value="DUF5329"/>
</dbReference>
<dbReference type="Proteomes" id="UP001561046">
    <property type="component" value="Unassembled WGS sequence"/>
</dbReference>
<name>A0ABV3ZQH9_9BURK</name>
<evidence type="ECO:0000256" key="1">
    <source>
        <dbReference type="SAM" id="SignalP"/>
    </source>
</evidence>
<dbReference type="Pfam" id="PF17263">
    <property type="entry name" value="DUF5329"/>
    <property type="match status" value="1"/>
</dbReference>
<sequence>MKQMTYTLLGWVLAAMLPLAVHAEKPTPASDQEIEHLIAQLKSSGCEFQRNGSWYDSAKAADHLRQKYDYLLKKYGPVTAEDFIANAGSESSMSHKPYQVRCAGQATVASGPWLQAELRRYRSSTGK</sequence>
<feature type="signal peptide" evidence="1">
    <location>
        <begin position="1"/>
        <end position="23"/>
    </location>
</feature>
<comment type="caution">
    <text evidence="2">The sequence shown here is derived from an EMBL/GenBank/DDBJ whole genome shotgun (WGS) entry which is preliminary data.</text>
</comment>
<reference evidence="2 3" key="1">
    <citation type="journal article" date="2013" name="Int. J. Syst. Evol. Microbiol.">
        <title>Comamonas guangdongensis sp. nov., isolated from subterranean forest sediment, and emended description of the genus Comamonas.</title>
        <authorList>
            <person name="Zhang J."/>
            <person name="Wang Y."/>
            <person name="Zhou S."/>
            <person name="Wu C."/>
            <person name="He J."/>
            <person name="Li F."/>
        </authorList>
    </citation>
    <scope>NUCLEOTIDE SEQUENCE [LARGE SCALE GENOMIC DNA]</scope>
    <source>
        <strain evidence="2 3">CCTCC AB2011133</strain>
    </source>
</reference>
<evidence type="ECO:0000313" key="2">
    <source>
        <dbReference type="EMBL" id="MEX8191404.1"/>
    </source>
</evidence>
<organism evidence="2 3">
    <name type="scientific">Comamonas guangdongensis</name>
    <dbReference type="NCBI Taxonomy" id="510515"/>
    <lineage>
        <taxon>Bacteria</taxon>
        <taxon>Pseudomonadati</taxon>
        <taxon>Pseudomonadota</taxon>
        <taxon>Betaproteobacteria</taxon>
        <taxon>Burkholderiales</taxon>
        <taxon>Comamonadaceae</taxon>
        <taxon>Comamonas</taxon>
    </lineage>
</organism>
<protein>
    <submittedName>
        <fullName evidence="2">DUF5329 domain-containing protein</fullName>
    </submittedName>
</protein>
<dbReference type="RefSeq" id="WP_369336629.1">
    <property type="nucleotide sequence ID" value="NZ_JBFYGN010000001.1"/>
</dbReference>
<keyword evidence="3" id="KW-1185">Reference proteome</keyword>
<dbReference type="EMBL" id="JBFYGN010000001">
    <property type="protein sequence ID" value="MEX8191404.1"/>
    <property type="molecule type" value="Genomic_DNA"/>
</dbReference>
<proteinExistence type="predicted"/>
<evidence type="ECO:0000313" key="3">
    <source>
        <dbReference type="Proteomes" id="UP001561046"/>
    </source>
</evidence>
<gene>
    <name evidence="2" type="ORF">AB6724_00965</name>
</gene>